<reference evidence="2 3" key="1">
    <citation type="submission" date="2019-07" db="EMBL/GenBank/DDBJ databases">
        <title>Diversity of Bacteria from Kongsfjorden, Arctic.</title>
        <authorList>
            <person name="Yu Y."/>
        </authorList>
    </citation>
    <scope>NUCLEOTIDE SEQUENCE [LARGE SCALE GENOMIC DNA]</scope>
    <source>
        <strain evidence="2 3">SM1922</strain>
    </source>
</reference>
<feature type="transmembrane region" description="Helical" evidence="1">
    <location>
        <begin position="345"/>
        <end position="362"/>
    </location>
</feature>
<feature type="transmembrane region" description="Helical" evidence="1">
    <location>
        <begin position="118"/>
        <end position="137"/>
    </location>
</feature>
<protein>
    <recommendedName>
        <fullName evidence="4">O-antigen ligase family protein</fullName>
    </recommendedName>
</protein>
<gene>
    <name evidence="2" type="ORF">FQP89_14305</name>
</gene>
<keyword evidence="1" id="KW-0812">Transmembrane</keyword>
<feature type="transmembrane region" description="Helical" evidence="1">
    <location>
        <begin position="52"/>
        <end position="76"/>
    </location>
</feature>
<name>A0A558J6D0_9GAMM</name>
<feature type="transmembrane region" description="Helical" evidence="1">
    <location>
        <begin position="215"/>
        <end position="235"/>
    </location>
</feature>
<keyword evidence="1" id="KW-0472">Membrane</keyword>
<feature type="transmembrane region" description="Helical" evidence="1">
    <location>
        <begin position="28"/>
        <end position="45"/>
    </location>
</feature>
<comment type="caution">
    <text evidence="2">The sequence shown here is derived from an EMBL/GenBank/DDBJ whole genome shotgun (WGS) entry which is preliminary data.</text>
</comment>
<sequence>MNLIGALLLFVGLALSSLYLFPSGGPQLADFVLIVFAGVMLLMSLGDKHLKVSAFAMCWGLMVLWVVMVCLSWTLVMQTTDFFMPALFFLFNFLIGMGLLRFLSVYGERANSLIRNSVSIALLVAGGFVLVQLALGINRTTGSFNNPNQLAYFSLCGVVVLLMLDDFHPKMRPLALAGLASGVLGILSASSLAAMGGGVMVMVGWAIANAKQVKYFARLLLVVPLLLGGIVIANISSEGQVLRNLEARMDRAPSKVDSVYEERKFDRLTNFPAYAILGAGEAKRERFAPYDGAEIHSSFVNMLFAYGLPGLVLFLSMIATVLRRAPLYIWAGVAGPLIYSTTHNGLRSTLFWILLVICWHLYRQGSIAASRRGFAFNPPSEMT</sequence>
<feature type="transmembrane region" description="Helical" evidence="1">
    <location>
        <begin position="174"/>
        <end position="203"/>
    </location>
</feature>
<evidence type="ECO:0000313" key="3">
    <source>
        <dbReference type="Proteomes" id="UP000317288"/>
    </source>
</evidence>
<dbReference type="Proteomes" id="UP000317288">
    <property type="component" value="Unassembled WGS sequence"/>
</dbReference>
<feature type="transmembrane region" description="Helical" evidence="1">
    <location>
        <begin position="303"/>
        <end position="325"/>
    </location>
</feature>
<organism evidence="2 3">
    <name type="scientific">Vreelandella titanicae</name>
    <dbReference type="NCBI Taxonomy" id="664683"/>
    <lineage>
        <taxon>Bacteria</taxon>
        <taxon>Pseudomonadati</taxon>
        <taxon>Pseudomonadota</taxon>
        <taxon>Gammaproteobacteria</taxon>
        <taxon>Oceanospirillales</taxon>
        <taxon>Halomonadaceae</taxon>
        <taxon>Vreelandella</taxon>
    </lineage>
</organism>
<feature type="transmembrane region" description="Helical" evidence="1">
    <location>
        <begin position="149"/>
        <end position="167"/>
    </location>
</feature>
<evidence type="ECO:0008006" key="4">
    <source>
        <dbReference type="Google" id="ProtNLM"/>
    </source>
</evidence>
<proteinExistence type="predicted"/>
<evidence type="ECO:0000313" key="2">
    <source>
        <dbReference type="EMBL" id="TVU89176.1"/>
    </source>
</evidence>
<feature type="transmembrane region" description="Helical" evidence="1">
    <location>
        <begin position="82"/>
        <end position="106"/>
    </location>
</feature>
<dbReference type="AlphaFoldDB" id="A0A558J6D0"/>
<accession>A0A558J6D0</accession>
<dbReference type="RefSeq" id="WP_035578934.1">
    <property type="nucleotide sequence ID" value="NZ_VNFE01000004.1"/>
</dbReference>
<evidence type="ECO:0000256" key="1">
    <source>
        <dbReference type="SAM" id="Phobius"/>
    </source>
</evidence>
<keyword evidence="1" id="KW-1133">Transmembrane helix</keyword>
<dbReference type="EMBL" id="VNFE01000004">
    <property type="protein sequence ID" value="TVU89176.1"/>
    <property type="molecule type" value="Genomic_DNA"/>
</dbReference>